<proteinExistence type="predicted"/>
<dbReference type="Proteomes" id="UP001597294">
    <property type="component" value="Unassembled WGS sequence"/>
</dbReference>
<sequence length="424" mass="46537">MSKLPWFKFFPTDWRADVGLKLCSLCARGLWLEMICIMHEAGGYLEINGSPVSIPALAALSGTTTQEITGLLGELEEAGVFSRDRKGRLYSRRMLRDLKKASTARNNGRKGGNPALAKAVVQGQRLGAGAGQGQDRGPVRGQGQRKGNGEGASSRVSRKRENSDLDKVPHKEPDKSRLNTQKPETRVQTHKITPKGVNKNPEYETVGSSADNAKGEPSHDDFLVDPEGGEFTQLLREMGEMGESLVVDENLGEGSQRFEDLSFDPVTQKTTPKTMPKTTHDQSDINKRGVRLSENWEPTNDDITFARKRGLKDELLATEALKFRNYWTSLAGRKACKLDWHRTWQNWVLRGYENGSGNLAKSRGAFGRSRAHGQQSGGQRPGGLDLAEIGARVLGRAQAQDDLSQERGQLRPAGGGDFAQKNGS</sequence>
<accession>A0ABW5BI39</accession>
<feature type="region of interest" description="Disordered" evidence="1">
    <location>
        <begin position="126"/>
        <end position="225"/>
    </location>
</feature>
<evidence type="ECO:0008006" key="4">
    <source>
        <dbReference type="Google" id="ProtNLM"/>
    </source>
</evidence>
<name>A0ABW5BI39_9PROT</name>
<keyword evidence="3" id="KW-1185">Reference proteome</keyword>
<dbReference type="RefSeq" id="WP_380250764.1">
    <property type="nucleotide sequence ID" value="NZ_JBHUII010000004.1"/>
</dbReference>
<feature type="region of interest" description="Disordered" evidence="1">
    <location>
        <begin position="397"/>
        <end position="424"/>
    </location>
</feature>
<feature type="compositionally biased region" description="Low complexity" evidence="1">
    <location>
        <begin position="266"/>
        <end position="277"/>
    </location>
</feature>
<organism evidence="2 3">
    <name type="scientific">Kiloniella antarctica</name>
    <dbReference type="NCBI Taxonomy" id="1550907"/>
    <lineage>
        <taxon>Bacteria</taxon>
        <taxon>Pseudomonadati</taxon>
        <taxon>Pseudomonadota</taxon>
        <taxon>Alphaproteobacteria</taxon>
        <taxon>Rhodospirillales</taxon>
        <taxon>Kiloniellaceae</taxon>
        <taxon>Kiloniella</taxon>
    </lineage>
</organism>
<feature type="region of interest" description="Disordered" evidence="1">
    <location>
        <begin position="363"/>
        <end position="385"/>
    </location>
</feature>
<comment type="caution">
    <text evidence="2">The sequence shown here is derived from an EMBL/GenBank/DDBJ whole genome shotgun (WGS) entry which is preliminary data.</text>
</comment>
<feature type="region of interest" description="Disordered" evidence="1">
    <location>
        <begin position="266"/>
        <end position="285"/>
    </location>
</feature>
<evidence type="ECO:0000313" key="2">
    <source>
        <dbReference type="EMBL" id="MFD2205802.1"/>
    </source>
</evidence>
<dbReference type="EMBL" id="JBHUII010000004">
    <property type="protein sequence ID" value="MFD2205802.1"/>
    <property type="molecule type" value="Genomic_DNA"/>
</dbReference>
<protein>
    <recommendedName>
        <fullName evidence="4">DUF1376 domain-containing protein</fullName>
    </recommendedName>
</protein>
<evidence type="ECO:0000313" key="3">
    <source>
        <dbReference type="Proteomes" id="UP001597294"/>
    </source>
</evidence>
<reference evidence="3" key="1">
    <citation type="journal article" date="2019" name="Int. J. Syst. Evol. Microbiol.">
        <title>The Global Catalogue of Microorganisms (GCM) 10K type strain sequencing project: providing services to taxonomists for standard genome sequencing and annotation.</title>
        <authorList>
            <consortium name="The Broad Institute Genomics Platform"/>
            <consortium name="The Broad Institute Genome Sequencing Center for Infectious Disease"/>
            <person name="Wu L."/>
            <person name="Ma J."/>
        </authorList>
    </citation>
    <scope>NUCLEOTIDE SEQUENCE [LARGE SCALE GENOMIC DNA]</scope>
    <source>
        <strain evidence="3">CGMCC 4.7192</strain>
    </source>
</reference>
<feature type="compositionally biased region" description="Basic and acidic residues" evidence="1">
    <location>
        <begin position="159"/>
        <end position="187"/>
    </location>
</feature>
<evidence type="ECO:0000256" key="1">
    <source>
        <dbReference type="SAM" id="MobiDB-lite"/>
    </source>
</evidence>
<feature type="compositionally biased region" description="Basic and acidic residues" evidence="1">
    <location>
        <begin position="213"/>
        <end position="222"/>
    </location>
</feature>
<gene>
    <name evidence="2" type="ORF">ACFSKO_09280</name>
</gene>